<dbReference type="Proteomes" id="UP000065734">
    <property type="component" value="Chromosome I"/>
</dbReference>
<feature type="compositionally biased region" description="Low complexity" evidence="1">
    <location>
        <begin position="70"/>
        <end position="79"/>
    </location>
</feature>
<name>A0A0P0J593_BLAVI</name>
<evidence type="ECO:0000313" key="2">
    <source>
        <dbReference type="EMBL" id="CUU41243.1"/>
    </source>
</evidence>
<protein>
    <submittedName>
        <fullName evidence="2">Uncharacterized protein</fullName>
    </submittedName>
</protein>
<evidence type="ECO:0000256" key="1">
    <source>
        <dbReference type="SAM" id="MobiDB-lite"/>
    </source>
</evidence>
<organism evidence="2 3">
    <name type="scientific">Blastochloris viridis</name>
    <name type="common">Rhodopseudomonas viridis</name>
    <dbReference type="NCBI Taxonomy" id="1079"/>
    <lineage>
        <taxon>Bacteria</taxon>
        <taxon>Pseudomonadati</taxon>
        <taxon>Pseudomonadota</taxon>
        <taxon>Alphaproteobacteria</taxon>
        <taxon>Hyphomicrobiales</taxon>
        <taxon>Blastochloridaceae</taxon>
        <taxon>Blastochloris</taxon>
    </lineage>
</organism>
<sequence>MQGIASQRGGANFSFVIPAERQRPGRRQVFVIPAERSESRDRVQNGHPFWPAVPGRGPAALARDDDRSSSSRPSGARAGIVCRTDTPFGPRSRVAGLRPLPGTTTGLRHPGRAEREPGSWCRKDTSFGRRSRVAGLRPLPGTTTGLRHPGRRDAPSRDRAQKGHLFRPAVPGRGPTALARDDSRGFVIPDGATRRAGIVIRKRSPFCKRSRVAQLRCLPGTTREGYSAASTCGRVLPVRAFLSRSATRNASSIDCSALRRGSQ</sequence>
<dbReference type="STRING" id="1079.BVIR_787"/>
<feature type="region of interest" description="Disordered" evidence="1">
    <location>
        <begin position="33"/>
        <end position="174"/>
    </location>
</feature>
<feature type="compositionally biased region" description="Basic and acidic residues" evidence="1">
    <location>
        <begin position="111"/>
        <end position="127"/>
    </location>
</feature>
<keyword evidence="3" id="KW-1185">Reference proteome</keyword>
<reference evidence="3" key="1">
    <citation type="journal article" date="2016" name="Genome Announc.">
        <title>Revised genome sequence of the purple photosynthetic bacterium Blastochloris viridis.</title>
        <authorList>
            <person name="Liu L.N."/>
            <person name="Faulkner M."/>
            <person name="Liu X."/>
            <person name="Huang F."/>
            <person name="Darby A.C."/>
            <person name="Hall N."/>
        </authorList>
    </citation>
    <scope>NUCLEOTIDE SEQUENCE [LARGE SCALE GENOMIC DNA]</scope>
    <source>
        <strain evidence="3">ATCC 19567 / DSM 133 / F</strain>
    </source>
</reference>
<dbReference type="KEGG" id="bvr:BVIR_787"/>
<dbReference type="EMBL" id="LN907867">
    <property type="protein sequence ID" value="CUU41243.1"/>
    <property type="molecule type" value="Genomic_DNA"/>
</dbReference>
<feature type="compositionally biased region" description="Basic and acidic residues" evidence="1">
    <location>
        <begin position="35"/>
        <end position="44"/>
    </location>
</feature>
<accession>A0A0P0J593</accession>
<evidence type="ECO:0000313" key="3">
    <source>
        <dbReference type="Proteomes" id="UP000065734"/>
    </source>
</evidence>
<proteinExistence type="predicted"/>
<dbReference type="AlphaFoldDB" id="A0A0P0J593"/>
<feature type="compositionally biased region" description="Basic and acidic residues" evidence="1">
    <location>
        <begin position="151"/>
        <end position="161"/>
    </location>
</feature>
<gene>
    <name evidence="2" type="ORF">BVIRIDIS_02320</name>
</gene>